<gene>
    <name evidence="2" type="ORF">BRARA_H02664</name>
</gene>
<evidence type="ECO:0000259" key="1">
    <source>
        <dbReference type="Pfam" id="PF01936"/>
    </source>
</evidence>
<evidence type="ECO:0000313" key="3">
    <source>
        <dbReference type="Proteomes" id="UP000264353"/>
    </source>
</evidence>
<dbReference type="PANTHER" id="PTHR14379:SF47">
    <property type="entry name" value="NYN DOMAIN-CONTAINING PROTEIN"/>
    <property type="match status" value="1"/>
</dbReference>
<dbReference type="GO" id="GO:0010468">
    <property type="term" value="P:regulation of gene expression"/>
    <property type="evidence" value="ECO:0007669"/>
    <property type="project" value="InterPro"/>
</dbReference>
<name>A0A397YGR6_BRACM</name>
<sequence>MSGNDAVKTAKIVVWWDMKDCPIPEGYDARQVRPSIERACKKIGYSGPVSITAYADQTQTPAHHLQALSSTGVAVAHTISECTCKLMYEDIVEWRDHNPPPATMMIISDHVEGDFSWDLARLQQRTRYKLFMAYSVQTYKDLFLLRNAAWLWKKLLEEGGGAPLVAGGLSSAMFYCKSCKFRKHLSSYKHGREEFTSARWYTGLECVTKTWRRNYRVTPEHATAKIQVLWDMVNCPIPEGYDARLVRPSIEAAFKKIGYSGPVSITAYADYKETPHHHLVGLSSTGVDLAHTLYWYKGSRMYDDVRQWENDNPAPASVMLISDVDRDDYIPSLISRYLQKSNYNCFLAYSFRPCKMTVMLTSAEWLWESLLSVFSEKRRRHILKKCSENASTGMFYCKLCYDWDCESLDEFTKHLSRSKTHAREIGYSPKNKRIRKAPPK</sequence>
<dbReference type="GO" id="GO:0004540">
    <property type="term" value="F:RNA nuclease activity"/>
    <property type="evidence" value="ECO:0007669"/>
    <property type="project" value="InterPro"/>
</dbReference>
<feature type="domain" description="NYN" evidence="1">
    <location>
        <begin position="11"/>
        <end position="139"/>
    </location>
</feature>
<dbReference type="GO" id="GO:0005777">
    <property type="term" value="C:peroxisome"/>
    <property type="evidence" value="ECO:0007669"/>
    <property type="project" value="InterPro"/>
</dbReference>
<reference evidence="2 3" key="1">
    <citation type="submission" date="2018-06" db="EMBL/GenBank/DDBJ databases">
        <title>WGS assembly of Brassica rapa FPsc.</title>
        <authorList>
            <person name="Bowman J."/>
            <person name="Kohchi T."/>
            <person name="Yamato K."/>
            <person name="Jenkins J."/>
            <person name="Shu S."/>
            <person name="Ishizaki K."/>
            <person name="Yamaoka S."/>
            <person name="Nishihama R."/>
            <person name="Nakamura Y."/>
            <person name="Berger F."/>
            <person name="Adam C."/>
            <person name="Aki S."/>
            <person name="Althoff F."/>
            <person name="Araki T."/>
            <person name="Arteaga-Vazquez M."/>
            <person name="Balasubrmanian S."/>
            <person name="Bauer D."/>
            <person name="Boehm C."/>
            <person name="Briginshaw L."/>
            <person name="Caballero-Perez J."/>
            <person name="Catarino B."/>
            <person name="Chen F."/>
            <person name="Chiyoda S."/>
            <person name="Chovatia M."/>
            <person name="Davies K."/>
            <person name="Delmans M."/>
            <person name="Demura T."/>
            <person name="Dierschke T."/>
            <person name="Dolan L."/>
            <person name="Dorantes-Acosta A."/>
            <person name="Eklund D."/>
            <person name="Florent S."/>
            <person name="Flores-Sandoval E."/>
            <person name="Fujiyama A."/>
            <person name="Fukuzawa H."/>
            <person name="Galik B."/>
            <person name="Grimanelli D."/>
            <person name="Grimwood J."/>
            <person name="Grossniklaus U."/>
            <person name="Hamada T."/>
            <person name="Haseloff J."/>
            <person name="Hetherington A."/>
            <person name="Higo A."/>
            <person name="Hirakawa Y."/>
            <person name="Hundley H."/>
            <person name="Ikeda Y."/>
            <person name="Inoue K."/>
            <person name="Inoue S."/>
            <person name="Ishida S."/>
            <person name="Jia Q."/>
            <person name="Kakita M."/>
            <person name="Kanazawa T."/>
            <person name="Kawai Y."/>
            <person name="Kawashima T."/>
            <person name="Kennedy M."/>
            <person name="Kinose K."/>
            <person name="Kinoshita T."/>
            <person name="Kohara Y."/>
            <person name="Koide E."/>
            <person name="Komatsu K."/>
            <person name="Kopischke S."/>
            <person name="Kubo M."/>
            <person name="Kyozuka J."/>
            <person name="Lagercrantz U."/>
            <person name="Lin S."/>
            <person name="Lindquist E."/>
            <person name="Lipzen A."/>
            <person name="Lu C."/>
            <person name="Luna E."/>
            <person name="Martienssen R."/>
            <person name="Minamino N."/>
            <person name="Mizutani M."/>
            <person name="Mizutani M."/>
            <person name="Mochizuki N."/>
            <person name="Monte I."/>
            <person name="Mosher R."/>
            <person name="Nagasaki H."/>
            <person name="Nakagami H."/>
            <person name="Naramoto S."/>
            <person name="Nishitani K."/>
            <person name="Ohtani M."/>
            <person name="Okamoto T."/>
            <person name="Okumura M."/>
            <person name="Phillips J."/>
            <person name="Pollak B."/>
            <person name="Reinders A."/>
            <person name="Roevekamp M."/>
            <person name="Sano R."/>
            <person name="Sawa S."/>
            <person name="Schmid M."/>
            <person name="Shirakawa M."/>
            <person name="Solano R."/>
            <person name="Spunde A."/>
            <person name="Suetsugu N."/>
            <person name="Sugano S."/>
            <person name="Sugiyama A."/>
            <person name="Sun R."/>
            <person name="Suzuki Y."/>
            <person name="Takenaka M."/>
            <person name="Takezawa D."/>
            <person name="Tomogane H."/>
            <person name="Tsuzuki M."/>
            <person name="Ueda T."/>
            <person name="Umeda M."/>
            <person name="Ward J."/>
            <person name="Watanabe Y."/>
            <person name="Yazaki K."/>
            <person name="Yokoyama R."/>
            <person name="Yoshitake Y."/>
            <person name="Yotsui I."/>
            <person name="Zachgo S."/>
            <person name="Schmutz J."/>
        </authorList>
    </citation>
    <scope>NUCLEOTIDE SEQUENCE [LARGE SCALE GENOMIC DNA]</scope>
    <source>
        <strain evidence="3">cv. B-3</strain>
    </source>
</reference>
<dbReference type="Pfam" id="PF01936">
    <property type="entry name" value="NYN"/>
    <property type="match status" value="2"/>
</dbReference>
<dbReference type="CDD" id="cd10910">
    <property type="entry name" value="PIN_limkain_b1_N_like"/>
    <property type="match status" value="2"/>
</dbReference>
<evidence type="ECO:0000313" key="2">
    <source>
        <dbReference type="EMBL" id="RID52038.1"/>
    </source>
</evidence>
<dbReference type="EMBL" id="CM010635">
    <property type="protein sequence ID" value="RID52038.1"/>
    <property type="molecule type" value="Genomic_DNA"/>
</dbReference>
<dbReference type="PANTHER" id="PTHR14379">
    <property type="entry name" value="LIMKAIN B LKAP"/>
    <property type="match status" value="1"/>
</dbReference>
<organism evidence="2 3">
    <name type="scientific">Brassica campestris</name>
    <name type="common">Field mustard</name>
    <dbReference type="NCBI Taxonomy" id="3711"/>
    <lineage>
        <taxon>Eukaryota</taxon>
        <taxon>Viridiplantae</taxon>
        <taxon>Streptophyta</taxon>
        <taxon>Embryophyta</taxon>
        <taxon>Tracheophyta</taxon>
        <taxon>Spermatophyta</taxon>
        <taxon>Magnoliopsida</taxon>
        <taxon>eudicotyledons</taxon>
        <taxon>Gunneridae</taxon>
        <taxon>Pentapetalae</taxon>
        <taxon>rosids</taxon>
        <taxon>malvids</taxon>
        <taxon>Brassicales</taxon>
        <taxon>Brassicaceae</taxon>
        <taxon>Brassiceae</taxon>
        <taxon>Brassica</taxon>
    </lineage>
</organism>
<dbReference type="AlphaFoldDB" id="A0A397YGR6"/>
<protein>
    <recommendedName>
        <fullName evidence="1">NYN domain-containing protein</fullName>
    </recommendedName>
</protein>
<feature type="domain" description="NYN" evidence="1">
    <location>
        <begin position="225"/>
        <end position="348"/>
    </location>
</feature>
<dbReference type="InterPro" id="IPR021139">
    <property type="entry name" value="NYN"/>
</dbReference>
<dbReference type="InterPro" id="IPR024768">
    <property type="entry name" value="Marf1"/>
</dbReference>
<dbReference type="Proteomes" id="UP000264353">
    <property type="component" value="Chromosome A8"/>
</dbReference>
<accession>A0A397YGR6</accession>
<proteinExistence type="predicted"/>